<dbReference type="EMBL" id="NBNE01000186">
    <property type="protein sequence ID" value="OWZ21816.1"/>
    <property type="molecule type" value="Genomic_DNA"/>
</dbReference>
<evidence type="ECO:0000256" key="1">
    <source>
        <dbReference type="SAM" id="Phobius"/>
    </source>
</evidence>
<feature type="signal peptide" evidence="2">
    <location>
        <begin position="1"/>
        <end position="23"/>
    </location>
</feature>
<keyword evidence="1" id="KW-1133">Transmembrane helix</keyword>
<feature type="transmembrane region" description="Helical" evidence="1">
    <location>
        <begin position="164"/>
        <end position="185"/>
    </location>
</feature>
<keyword evidence="2" id="KW-0732">Signal</keyword>
<name>A0A225WW09_9STRA</name>
<reference evidence="4" key="1">
    <citation type="submission" date="2017-03" db="EMBL/GenBank/DDBJ databases">
        <title>Phytopthora megakarya and P. palmivora, two closely related causual agents of cacao black pod achieved similar genome size and gene model numbers by different mechanisms.</title>
        <authorList>
            <person name="Ali S."/>
            <person name="Shao J."/>
            <person name="Larry D.J."/>
            <person name="Kronmiller B."/>
            <person name="Shen D."/>
            <person name="Strem M.D."/>
            <person name="Melnick R.L."/>
            <person name="Guiltinan M.J."/>
            <person name="Tyler B.M."/>
            <person name="Meinhardt L.W."/>
            <person name="Bailey B.A."/>
        </authorList>
    </citation>
    <scope>NUCLEOTIDE SEQUENCE [LARGE SCALE GENOMIC DNA]</scope>
    <source>
        <strain evidence="4">zdho120</strain>
    </source>
</reference>
<dbReference type="AlphaFoldDB" id="A0A225WW09"/>
<organism evidence="3 4">
    <name type="scientific">Phytophthora megakarya</name>
    <dbReference type="NCBI Taxonomy" id="4795"/>
    <lineage>
        <taxon>Eukaryota</taxon>
        <taxon>Sar</taxon>
        <taxon>Stramenopiles</taxon>
        <taxon>Oomycota</taxon>
        <taxon>Peronosporomycetes</taxon>
        <taxon>Peronosporales</taxon>
        <taxon>Peronosporaceae</taxon>
        <taxon>Phytophthora</taxon>
    </lineage>
</organism>
<evidence type="ECO:0000313" key="4">
    <source>
        <dbReference type="Proteomes" id="UP000198211"/>
    </source>
</evidence>
<protein>
    <submittedName>
        <fullName evidence="3">RxLR effector protein</fullName>
    </submittedName>
</protein>
<accession>A0A225WW09</accession>
<dbReference type="OrthoDB" id="115580at2759"/>
<evidence type="ECO:0000313" key="3">
    <source>
        <dbReference type="EMBL" id="OWZ21816.1"/>
    </source>
</evidence>
<feature type="chain" id="PRO_5012827365" evidence="2">
    <location>
        <begin position="24"/>
        <end position="191"/>
    </location>
</feature>
<comment type="caution">
    <text evidence="3">The sequence shown here is derived from an EMBL/GenBank/DDBJ whole genome shotgun (WGS) entry which is preliminary data.</text>
</comment>
<evidence type="ECO:0000256" key="2">
    <source>
        <dbReference type="SAM" id="SignalP"/>
    </source>
</evidence>
<dbReference type="Proteomes" id="UP000198211">
    <property type="component" value="Unassembled WGS sequence"/>
</dbReference>
<sequence>MHQHKFLFLILTLTVFITDSTFANNVNENTVSSPNTRRIDRKLKEVLKTESDANDPETEERLVNTSWTGFGWLAKLFSRNPRVGAVVKSNSDIATKLKSPQVREAFNEVGTKPGFRGWFTKNPGLKKLKTALNGRSAPFTSRQVTNVGHLAVTSSTSSFITRLWVKYGAILLFVIGIMFLFIVVYKGLQPY</sequence>
<keyword evidence="1" id="KW-0812">Transmembrane</keyword>
<gene>
    <name evidence="3" type="ORF">PHMEG_0003566</name>
</gene>
<proteinExistence type="predicted"/>
<keyword evidence="1" id="KW-0472">Membrane</keyword>
<keyword evidence="4" id="KW-1185">Reference proteome</keyword>